<dbReference type="EMBL" id="CP032418">
    <property type="protein sequence ID" value="AYC30155.1"/>
    <property type="molecule type" value="Genomic_DNA"/>
</dbReference>
<evidence type="ECO:0000256" key="6">
    <source>
        <dbReference type="PIRNR" id="PIRNR018968"/>
    </source>
</evidence>
<feature type="transmembrane region" description="Helical" evidence="6">
    <location>
        <begin position="100"/>
        <end position="131"/>
    </location>
</feature>
<dbReference type="InterPro" id="IPR052536">
    <property type="entry name" value="ABC-4_Integral_Memb_Prot"/>
</dbReference>
<evidence type="ECO:0000256" key="4">
    <source>
        <dbReference type="ARBA" id="ARBA00022989"/>
    </source>
</evidence>
<feature type="domain" description="ABC3 transporter permease C-terminal" evidence="7">
    <location>
        <begin position="62"/>
        <end position="177"/>
    </location>
</feature>
<dbReference type="GO" id="GO:0005886">
    <property type="term" value="C:plasma membrane"/>
    <property type="evidence" value="ECO:0007669"/>
    <property type="project" value="UniProtKB-SubCell"/>
</dbReference>
<dbReference type="GO" id="GO:0055085">
    <property type="term" value="P:transmembrane transport"/>
    <property type="evidence" value="ECO:0007669"/>
    <property type="project" value="UniProtKB-UniRule"/>
</dbReference>
<dbReference type="PANTHER" id="PTHR46795">
    <property type="entry name" value="ABC TRANSPORTER PERMEASE-RELATED-RELATED"/>
    <property type="match status" value="1"/>
</dbReference>
<dbReference type="InterPro" id="IPR003838">
    <property type="entry name" value="ABC3_permease_C"/>
</dbReference>
<dbReference type="PANTHER" id="PTHR46795:SF1">
    <property type="entry name" value="ABC TRANSPORTER PERMEASE PROTEIN"/>
    <property type="match status" value="1"/>
</dbReference>
<feature type="transmembrane region" description="Helical" evidence="6">
    <location>
        <begin position="615"/>
        <end position="633"/>
    </location>
</feature>
<feature type="transmembrane region" description="Helical" evidence="6">
    <location>
        <begin position="58"/>
        <end position="80"/>
    </location>
</feature>
<feature type="transmembrane region" description="Helical" evidence="6">
    <location>
        <begin position="282"/>
        <end position="305"/>
    </location>
</feature>
<feature type="transmembrane region" description="Helical" evidence="6">
    <location>
        <begin position="226"/>
        <end position="248"/>
    </location>
</feature>
<evidence type="ECO:0000256" key="5">
    <source>
        <dbReference type="ARBA" id="ARBA00023136"/>
    </source>
</evidence>
<organism evidence="8 9">
    <name type="scientific">Paenisporosarcina cavernae</name>
    <dbReference type="NCBI Taxonomy" id="2320858"/>
    <lineage>
        <taxon>Bacteria</taxon>
        <taxon>Bacillati</taxon>
        <taxon>Bacillota</taxon>
        <taxon>Bacilli</taxon>
        <taxon>Bacillales</taxon>
        <taxon>Caryophanaceae</taxon>
        <taxon>Paenisporosarcina</taxon>
    </lineage>
</organism>
<keyword evidence="6" id="KW-0813">Transport</keyword>
<feature type="transmembrane region" description="Helical" evidence="6">
    <location>
        <begin position="151"/>
        <end position="174"/>
    </location>
</feature>
<evidence type="ECO:0000313" key="8">
    <source>
        <dbReference type="EMBL" id="AYC30155.1"/>
    </source>
</evidence>
<keyword evidence="4 6" id="KW-1133">Transmembrane helix</keyword>
<evidence type="ECO:0000256" key="3">
    <source>
        <dbReference type="ARBA" id="ARBA00022692"/>
    </source>
</evidence>
<keyword evidence="5 6" id="KW-0472">Membrane</keyword>
<comment type="subcellular location">
    <subcellularLocation>
        <location evidence="1 6">Cell membrane</location>
        <topology evidence="1 6">Multi-pass membrane protein</topology>
    </subcellularLocation>
</comment>
<dbReference type="OrthoDB" id="1937696at2"/>
<evidence type="ECO:0000259" key="7">
    <source>
        <dbReference type="Pfam" id="PF02687"/>
    </source>
</evidence>
<dbReference type="Pfam" id="PF02687">
    <property type="entry name" value="FtsX"/>
    <property type="match status" value="1"/>
</dbReference>
<feature type="transmembrane region" description="Helical" evidence="6">
    <location>
        <begin position="581"/>
        <end position="603"/>
    </location>
</feature>
<gene>
    <name evidence="8" type="ORF">D3873_09830</name>
</gene>
<dbReference type="AlphaFoldDB" id="A0A385YTE9"/>
<dbReference type="Proteomes" id="UP000265725">
    <property type="component" value="Chromosome"/>
</dbReference>
<reference evidence="9" key="1">
    <citation type="submission" date="2018-09" db="EMBL/GenBank/DDBJ databases">
        <authorList>
            <person name="Zhu H."/>
        </authorList>
    </citation>
    <scope>NUCLEOTIDE SEQUENCE [LARGE SCALE GENOMIC DNA]</scope>
    <source>
        <strain evidence="9">K2R23-3</strain>
    </source>
</reference>
<feature type="transmembrane region" description="Helical" evidence="6">
    <location>
        <begin position="195"/>
        <end position="214"/>
    </location>
</feature>
<evidence type="ECO:0000256" key="1">
    <source>
        <dbReference type="ARBA" id="ARBA00004651"/>
    </source>
</evidence>
<feature type="transmembrane region" description="Helical" evidence="6">
    <location>
        <begin position="521"/>
        <end position="543"/>
    </location>
</feature>
<name>A0A385YTE9_9BACL</name>
<dbReference type="KEGG" id="paek:D3873_09830"/>
<dbReference type="InterPro" id="IPR027022">
    <property type="entry name" value="ABC_permease_BceB-typ"/>
</dbReference>
<accession>A0A385YTE9</accession>
<proteinExistence type="inferred from homology"/>
<feature type="transmembrane region" description="Helical" evidence="6">
    <location>
        <begin position="17"/>
        <end position="38"/>
    </location>
</feature>
<protein>
    <submittedName>
        <fullName evidence="8">ABC transporter permease</fullName>
    </submittedName>
</protein>
<keyword evidence="9" id="KW-1185">Reference proteome</keyword>
<keyword evidence="2 6" id="KW-1003">Cell membrane</keyword>
<comment type="similarity">
    <text evidence="6">Belongs to the ABC-4 integral membrane protein family.</text>
</comment>
<evidence type="ECO:0000256" key="2">
    <source>
        <dbReference type="ARBA" id="ARBA00022475"/>
    </source>
</evidence>
<dbReference type="RefSeq" id="WP_119883872.1">
    <property type="nucleotide sequence ID" value="NZ_CP032418.1"/>
</dbReference>
<evidence type="ECO:0000313" key="9">
    <source>
        <dbReference type="Proteomes" id="UP000265725"/>
    </source>
</evidence>
<keyword evidence="3 6" id="KW-0812">Transmembrane</keyword>
<dbReference type="PIRSF" id="PIRSF018968">
    <property type="entry name" value="ABC_permease_BceB"/>
    <property type="match status" value="1"/>
</dbReference>
<sequence length="645" mass="73988">MTFQQFAYRNVIRNLRIYAAFFMASVFSVMVFFMYSMLLFHPKIEDQFLREVASSGMLVAELILYIFTLFFLFYSMSAFLQARSKEFGLLLQLGMEKRQLNLLVFLETLILGAISIVTGILFGYAFTKFFFMIVRELLLLDSLPLYVSWEPFALTIGAFASLFVIISFTSVVFIREQKIIELMRGYLTRDDLEQYSTWKALAGMLILVVVYVLATFTSTQIVSTLIITLPPLATIGTYYFFTHSVLFLHDLIRKRKTLYWHRYRLIAVSEGAIKLRENARMYFIVTIVTTIAFLSVGTLTSLTSYTGQFRAMNPLGLIYTSQLDNDLRIAHLSSLRKELETEGLSYSIVPFLVKKQTSSATQYPILIVRESDVNALAVSLDYPVVDIAKSEAMFFPYSESSIDQLENKTTQTVLQESNVPVTVSGVYPKLLFPSMIIGANVIIVSDEDYSQITQPSQLAEVEENDAFYFYAFNVPEWQRTKNIGLKLDAISNGYDNNVDALPFYFENPGLNYSFIRATFSLLLFTGLLVAAVLLLAAGSFIYFKLYTGLEHDKMQFATLRKIGLTDQELVKIVNRQLLPQFFLPWSIAILHSAFSFLSLQVFWNNLAEISILREMVLVLIGFTVIQVIYYYLIRWRYLDHVREAQ</sequence>